<evidence type="ECO:0000313" key="2">
    <source>
        <dbReference type="Proteomes" id="UP000464013"/>
    </source>
</evidence>
<dbReference type="Proteomes" id="UP000464013">
    <property type="component" value="Chromosome"/>
</dbReference>
<dbReference type="AlphaFoldDB" id="A0A6I6SLM6"/>
<protein>
    <submittedName>
        <fullName evidence="1">DUF1654 domain-containing protein</fullName>
    </submittedName>
</protein>
<keyword evidence="2" id="KW-1185">Reference proteome</keyword>
<proteinExistence type="predicted"/>
<dbReference type="KEGG" id="htx:EKK97_14125"/>
<accession>A0A6I6SLM6</accession>
<reference evidence="1 2" key="1">
    <citation type="submission" date="2019-01" db="EMBL/GenBank/DDBJ databases">
        <title>Complete genome of a denitifying bacterium Halomons sp. BC-M4-5.</title>
        <authorList>
            <person name="Wang L."/>
            <person name="Shao Z."/>
        </authorList>
    </citation>
    <scope>NUCLEOTIDE SEQUENCE [LARGE SCALE GENOMIC DNA]</scope>
    <source>
        <strain evidence="1 2">BC-M4-5</strain>
    </source>
</reference>
<gene>
    <name evidence="1" type="ORF">EKK97_14125</name>
</gene>
<name>A0A6I6SLM6_9GAMM</name>
<sequence>MQFATSLRPLCECYLSSQPWQVVLYQLRKTKHTKSPTVSGRAHPVAHRSLTHSQRGTWLHSRLVGFCKRSPISLVRYGLHLWRVSLSVLYKYQYWTTGRPIMAKKPKAVTPPARSKHIILERQPGESAVQWEKTLAAIAQGGAATVTRQSDGSALVEWRAGTTP</sequence>
<organism evidence="1 2">
    <name type="scientific">Billgrantia tianxiuensis</name>
    <dbReference type="NCBI Taxonomy" id="2497861"/>
    <lineage>
        <taxon>Bacteria</taxon>
        <taxon>Pseudomonadati</taxon>
        <taxon>Pseudomonadota</taxon>
        <taxon>Gammaproteobacteria</taxon>
        <taxon>Oceanospirillales</taxon>
        <taxon>Halomonadaceae</taxon>
        <taxon>Billgrantia</taxon>
    </lineage>
</organism>
<dbReference type="EMBL" id="CP035042">
    <property type="protein sequence ID" value="QHC50502.1"/>
    <property type="molecule type" value="Genomic_DNA"/>
</dbReference>
<evidence type="ECO:0000313" key="1">
    <source>
        <dbReference type="EMBL" id="QHC50502.1"/>
    </source>
</evidence>